<proteinExistence type="inferred from homology"/>
<dbReference type="EnsemblPlants" id="ONIVA06G14090.1">
    <property type="protein sequence ID" value="ONIVA06G14090.1"/>
    <property type="gene ID" value="ONIVA06G14090"/>
</dbReference>
<accession>A0A0E0HPL6</accession>
<dbReference type="EnsemblPlants" id="ONIVA06G14090.2">
    <property type="protein sequence ID" value="ONIVA06G14090.2"/>
    <property type="gene ID" value="ONIVA06G14090"/>
</dbReference>
<dbReference type="OMA" id="YWLLPSR"/>
<dbReference type="InterPro" id="IPR001547">
    <property type="entry name" value="Glyco_hydro_5"/>
</dbReference>
<dbReference type="PANTHER" id="PTHR31451">
    <property type="match status" value="1"/>
</dbReference>
<dbReference type="Gramene" id="ONIVA06G14090.2">
    <property type="protein sequence ID" value="ONIVA06G14090.2"/>
    <property type="gene ID" value="ONIVA06G14090"/>
</dbReference>
<dbReference type="eggNOG" id="ENOG502QVVQ">
    <property type="taxonomic scope" value="Eukaryota"/>
</dbReference>
<keyword evidence="6" id="KW-1133">Transmembrane helix</keyword>
<evidence type="ECO:0000256" key="1">
    <source>
        <dbReference type="ARBA" id="ARBA00001678"/>
    </source>
</evidence>
<dbReference type="SUPFAM" id="SSF51445">
    <property type="entry name" value="(Trans)glycosidases"/>
    <property type="match status" value="1"/>
</dbReference>
<evidence type="ECO:0000313" key="9">
    <source>
        <dbReference type="Proteomes" id="UP000006591"/>
    </source>
</evidence>
<keyword evidence="9" id="KW-1185">Reference proteome</keyword>
<keyword evidence="5" id="KW-0326">Glycosidase</keyword>
<dbReference type="HOGENOM" id="CLU_031603_0_0_1"/>
<dbReference type="InterPro" id="IPR017853">
    <property type="entry name" value="GH"/>
</dbReference>
<name>A0A0E0HPL6_ORYNI</name>
<evidence type="ECO:0000256" key="4">
    <source>
        <dbReference type="ARBA" id="ARBA00022801"/>
    </source>
</evidence>
<dbReference type="GO" id="GO:0000272">
    <property type="term" value="P:polysaccharide catabolic process"/>
    <property type="evidence" value="ECO:0007669"/>
    <property type="project" value="InterPro"/>
</dbReference>
<dbReference type="FunFam" id="3.20.20.80:FF:000012">
    <property type="entry name" value="Mannan endo-1,4-beta-mannosidase 6"/>
    <property type="match status" value="1"/>
</dbReference>
<dbReference type="Gramene" id="ONIVA06G14090.1">
    <property type="protein sequence ID" value="ONIVA06G14090.1"/>
    <property type="gene ID" value="ONIVA06G14090"/>
</dbReference>
<dbReference type="Pfam" id="PF26410">
    <property type="entry name" value="GH5_mannosidase"/>
    <property type="match status" value="1"/>
</dbReference>
<reference evidence="8" key="2">
    <citation type="submission" date="2018-04" db="EMBL/GenBank/DDBJ databases">
        <title>OnivRS2 (Oryza nivara Reference Sequence Version 2).</title>
        <authorList>
            <person name="Zhang J."/>
            <person name="Kudrna D."/>
            <person name="Lee S."/>
            <person name="Talag J."/>
            <person name="Rajasekar S."/>
            <person name="Welchert J."/>
            <person name="Hsing Y.-I."/>
            <person name="Wing R.A."/>
        </authorList>
    </citation>
    <scope>NUCLEOTIDE SEQUENCE [LARGE SCALE GENOMIC DNA]</scope>
    <source>
        <strain evidence="8">SL10</strain>
    </source>
</reference>
<dbReference type="STRING" id="4536.A0A0E0HPL6"/>
<keyword evidence="6" id="KW-0812">Transmembrane</keyword>
<comment type="similarity">
    <text evidence="2">Belongs to the glycosyl hydrolase 5 (cellulase A) family.</text>
</comment>
<dbReference type="Gene3D" id="3.20.20.80">
    <property type="entry name" value="Glycosidases"/>
    <property type="match status" value="1"/>
</dbReference>
<keyword evidence="4" id="KW-0378">Hydrolase</keyword>
<reference evidence="8" key="1">
    <citation type="submission" date="2015-04" db="UniProtKB">
        <authorList>
            <consortium name="EnsemblPlants"/>
        </authorList>
    </citation>
    <scope>IDENTIFICATION</scope>
    <source>
        <strain evidence="8">SL10</strain>
    </source>
</reference>
<organism evidence="8">
    <name type="scientific">Oryza nivara</name>
    <name type="common">Indian wild rice</name>
    <name type="synonym">Oryza sativa f. spontanea</name>
    <dbReference type="NCBI Taxonomy" id="4536"/>
    <lineage>
        <taxon>Eukaryota</taxon>
        <taxon>Viridiplantae</taxon>
        <taxon>Streptophyta</taxon>
        <taxon>Embryophyta</taxon>
        <taxon>Tracheophyta</taxon>
        <taxon>Spermatophyta</taxon>
        <taxon>Magnoliopsida</taxon>
        <taxon>Liliopsida</taxon>
        <taxon>Poales</taxon>
        <taxon>Poaceae</taxon>
        <taxon>BOP clade</taxon>
        <taxon>Oryzoideae</taxon>
        <taxon>Oryzeae</taxon>
        <taxon>Oryzinae</taxon>
        <taxon>Oryza</taxon>
    </lineage>
</organism>
<sequence length="518" mass="57320">MAFTFPGSSVPGSSIRSSIIAPKTVAKSVEIRGHGIITYKLQMPEISQHYFLSLVSYGGPTPNAPPPPARGVVGGGGAMRQERRLYSLLGLLLLLAVVYLTWFPTTHDGGGGGGGGWVKLPVPWLQPRMPFAARRGTHFVDADTGSPLYVNGWNSYWLLPSRSPALAAEMLRRGRRMGLSVCRTWAFSDGGPGALQISPGRFSEAVFQVLDYVIYEARRNHIRLILCLVNNLDNLGGKAQYVQWAQAAGANMTNSTDSFYSHPTIKRYYKDYVKAILTRRNSYSGIRYSDEPAIFAWELMNEPRCVSNSSGPYLQAWIAEMAAYVKSLDTNHLVTVGTEGFYGPGIAERLGVNPGEWAASLCSDFIQNSAVEHIDFASVHAYPDSWLPKASLEEKVRYLSNWVDSHLNDSEQILKKPVLFTEVGYLQHSDANSNSTVDRDIILRIVYDKIYDSARKLQAGSGALIWQLMVEGTHMYGDNFSVVARDRPSTYSLITNQSCRLQRLYGEGDPGWQCSIPP</sequence>
<evidence type="ECO:0000256" key="2">
    <source>
        <dbReference type="ARBA" id="ARBA00005641"/>
    </source>
</evidence>
<evidence type="ECO:0000313" key="8">
    <source>
        <dbReference type="EnsemblPlants" id="ONIVA06G14090.2"/>
    </source>
</evidence>
<feature type="transmembrane region" description="Helical" evidence="6">
    <location>
        <begin position="85"/>
        <end position="103"/>
    </location>
</feature>
<dbReference type="InterPro" id="IPR045053">
    <property type="entry name" value="MAN-like"/>
</dbReference>
<evidence type="ECO:0000256" key="6">
    <source>
        <dbReference type="SAM" id="Phobius"/>
    </source>
</evidence>
<dbReference type="AlphaFoldDB" id="A0A0E0HPL6"/>
<dbReference type="PANTHER" id="PTHR31451:SF51">
    <property type="entry name" value="MANNAN ENDO-1,4-BETA-MANNOSIDASE 6"/>
    <property type="match status" value="1"/>
</dbReference>
<dbReference type="GO" id="GO:0016985">
    <property type="term" value="F:mannan endo-1,4-beta-mannosidase activity"/>
    <property type="evidence" value="ECO:0007669"/>
    <property type="project" value="UniProtKB-EC"/>
</dbReference>
<feature type="domain" description="Glycoside hydrolase family 5" evidence="7">
    <location>
        <begin position="193"/>
        <end position="467"/>
    </location>
</feature>
<comment type="catalytic activity">
    <reaction evidence="1">
        <text>Random hydrolysis of (1-&gt;4)-beta-D-mannosidic linkages in mannans, galactomannans and glucomannans.</text>
        <dbReference type="EC" id="3.2.1.78"/>
    </reaction>
</comment>
<keyword evidence="6" id="KW-0472">Membrane</keyword>
<evidence type="ECO:0000256" key="3">
    <source>
        <dbReference type="ARBA" id="ARBA00012706"/>
    </source>
</evidence>
<protein>
    <recommendedName>
        <fullName evidence="3">mannan endo-1,4-beta-mannosidase</fullName>
        <ecNumber evidence="3">3.2.1.78</ecNumber>
    </recommendedName>
</protein>
<evidence type="ECO:0000256" key="5">
    <source>
        <dbReference type="ARBA" id="ARBA00023295"/>
    </source>
</evidence>
<dbReference type="Proteomes" id="UP000006591">
    <property type="component" value="Chromosome 6"/>
</dbReference>
<dbReference type="EC" id="3.2.1.78" evidence="3"/>
<evidence type="ECO:0000259" key="7">
    <source>
        <dbReference type="Pfam" id="PF26410"/>
    </source>
</evidence>